<feature type="transmembrane region" description="Helical" evidence="10">
    <location>
        <begin position="179"/>
        <end position="199"/>
    </location>
</feature>
<keyword evidence="7" id="KW-0675">Receptor</keyword>
<evidence type="ECO:0000256" key="6">
    <source>
        <dbReference type="ARBA" id="ARBA00023136"/>
    </source>
</evidence>
<comment type="subcellular location">
    <subcellularLocation>
        <location evidence="1">Cell membrane</location>
        <topology evidence="1">Multi-pass membrane protein</topology>
    </subcellularLocation>
</comment>
<evidence type="ECO:0000256" key="2">
    <source>
        <dbReference type="ARBA" id="ARBA00022475"/>
    </source>
</evidence>
<keyword evidence="9" id="KW-0807">Transducer</keyword>
<dbReference type="PROSITE" id="PS50262">
    <property type="entry name" value="G_PROTEIN_RECEP_F1_2"/>
    <property type="match status" value="1"/>
</dbReference>
<feature type="transmembrane region" description="Helical" evidence="10">
    <location>
        <begin position="230"/>
        <end position="256"/>
    </location>
</feature>
<keyword evidence="4 10" id="KW-1133">Transmembrane helix</keyword>
<feature type="transmembrane region" description="Helical" evidence="10">
    <location>
        <begin position="134"/>
        <end position="159"/>
    </location>
</feature>
<dbReference type="InterPro" id="IPR017452">
    <property type="entry name" value="GPCR_Rhodpsn_7TM"/>
</dbReference>
<keyword evidence="3 10" id="KW-0812">Transmembrane</keyword>
<protein>
    <recommendedName>
        <fullName evidence="11">G-protein coupled receptors family 1 profile domain-containing protein</fullName>
    </recommendedName>
</protein>
<reference evidence="12 13" key="1">
    <citation type="journal article" date="2013" name="Nature">
        <title>Insights into bilaterian evolution from three spiralian genomes.</title>
        <authorList>
            <person name="Simakov O."/>
            <person name="Marletaz F."/>
            <person name="Cho S.J."/>
            <person name="Edsinger-Gonzales E."/>
            <person name="Havlak P."/>
            <person name="Hellsten U."/>
            <person name="Kuo D.H."/>
            <person name="Larsson T."/>
            <person name="Lv J."/>
            <person name="Arendt D."/>
            <person name="Savage R."/>
            <person name="Osoegawa K."/>
            <person name="de Jong P."/>
            <person name="Grimwood J."/>
            <person name="Chapman J.A."/>
            <person name="Shapiro H."/>
            <person name="Aerts A."/>
            <person name="Otillar R.P."/>
            <person name="Terry A.Y."/>
            <person name="Boore J.L."/>
            <person name="Grigoriev I.V."/>
            <person name="Lindberg D.R."/>
            <person name="Seaver E.C."/>
            <person name="Weisblat D.A."/>
            <person name="Putnam N.H."/>
            <person name="Rokhsar D.S."/>
        </authorList>
    </citation>
    <scope>NUCLEOTIDE SEQUENCE [LARGE SCALE GENOMIC DNA]</scope>
</reference>
<dbReference type="PRINTS" id="PR00237">
    <property type="entry name" value="GPCRRHODOPSN"/>
</dbReference>
<dbReference type="HOGENOM" id="CLU_832326_0_0_1"/>
<feature type="transmembrane region" description="Helical" evidence="10">
    <location>
        <begin position="91"/>
        <end position="114"/>
    </location>
</feature>
<evidence type="ECO:0000256" key="3">
    <source>
        <dbReference type="ARBA" id="ARBA00022692"/>
    </source>
</evidence>
<evidence type="ECO:0000256" key="10">
    <source>
        <dbReference type="SAM" id="Phobius"/>
    </source>
</evidence>
<feature type="domain" description="G-protein coupled receptors family 1 profile" evidence="11">
    <location>
        <begin position="29"/>
        <end position="288"/>
    </location>
</feature>
<dbReference type="PANTHER" id="PTHR11866:SF34">
    <property type="entry name" value="G-PROTEIN COUPLED RECEPTORS FAMILY 1 PROFILE DOMAIN-CONTAINING PROTEIN"/>
    <property type="match status" value="1"/>
</dbReference>
<dbReference type="OMA" id="CAYDFSP"/>
<dbReference type="InterPro" id="IPR008365">
    <property type="entry name" value="Prostanoid_rcpt"/>
</dbReference>
<dbReference type="PANTHER" id="PTHR11866">
    <property type="entry name" value="G-PROTEIN COUPLED RECEPTOR FAMILY 1 MEMBER"/>
    <property type="match status" value="1"/>
</dbReference>
<evidence type="ECO:0000313" key="12">
    <source>
        <dbReference type="EMBL" id="ESO82045.1"/>
    </source>
</evidence>
<dbReference type="CDD" id="cd00637">
    <property type="entry name" value="7tm_classA_rhodopsin-like"/>
    <property type="match status" value="1"/>
</dbReference>
<dbReference type="Pfam" id="PF00001">
    <property type="entry name" value="7tm_1"/>
    <property type="match status" value="1"/>
</dbReference>
<evidence type="ECO:0000256" key="4">
    <source>
        <dbReference type="ARBA" id="ARBA00022989"/>
    </source>
</evidence>
<accession>V3ZIA7</accession>
<dbReference type="EMBL" id="KB204047">
    <property type="protein sequence ID" value="ESO82045.1"/>
    <property type="molecule type" value="Genomic_DNA"/>
</dbReference>
<keyword evidence="2" id="KW-1003">Cell membrane</keyword>
<dbReference type="SUPFAM" id="SSF81321">
    <property type="entry name" value="Family A G protein-coupled receptor-like"/>
    <property type="match status" value="1"/>
</dbReference>
<evidence type="ECO:0000313" key="13">
    <source>
        <dbReference type="Proteomes" id="UP000030746"/>
    </source>
</evidence>
<keyword evidence="8" id="KW-0325">Glycoprotein</keyword>
<dbReference type="CTD" id="20241370"/>
<dbReference type="Gene3D" id="1.20.1070.10">
    <property type="entry name" value="Rhodopsin 7-helix transmembrane proteins"/>
    <property type="match status" value="1"/>
</dbReference>
<keyword evidence="13" id="KW-1185">Reference proteome</keyword>
<sequence>MAVNITYDNCSLDLTEAEIPIILVLTLIFNLISLVIIIRMKCLTESIDHLLVTTLTINDLFSTVVYTTMWLGGWMTCGVMLQNISCDIMGWLGTVTVMYSAGIIVIMSSCRYLALVRPIFYRMQVTLKSVKIALVTLLLYFVLVTIFPLCGITTPYYYYNSNFVCAYNFTPGDGAMFHRGILGLIAVSGIVTTLIVLFFNISIIRQLRKTSSVGHADSANKGSVLQSKRLTITTITLVVSLVYCFTYGPFLIRVLLDVIINSDAQEDLYHSITMSLLFLSPLLNPIIYVFLNARHRHCLLQLLKSVIYRLRCRKMPIEDRNSDTLPTANPTGHI</sequence>
<feature type="transmembrane region" description="Helical" evidence="10">
    <location>
        <begin position="19"/>
        <end position="38"/>
    </location>
</feature>
<evidence type="ECO:0000256" key="8">
    <source>
        <dbReference type="ARBA" id="ARBA00023180"/>
    </source>
</evidence>
<evidence type="ECO:0000259" key="11">
    <source>
        <dbReference type="PROSITE" id="PS50262"/>
    </source>
</evidence>
<dbReference type="OrthoDB" id="5959154at2759"/>
<evidence type="ECO:0000256" key="1">
    <source>
        <dbReference type="ARBA" id="ARBA00004651"/>
    </source>
</evidence>
<dbReference type="GeneID" id="20241370"/>
<keyword evidence="6 10" id="KW-0472">Membrane</keyword>
<dbReference type="InterPro" id="IPR000276">
    <property type="entry name" value="GPCR_Rhodpsn"/>
</dbReference>
<gene>
    <name evidence="12" type="ORF">LOTGIDRAFT_170320</name>
</gene>
<proteinExistence type="predicted"/>
<dbReference type="RefSeq" id="XP_009067211.1">
    <property type="nucleotide sequence ID" value="XM_009068963.1"/>
</dbReference>
<evidence type="ECO:0000256" key="7">
    <source>
        <dbReference type="ARBA" id="ARBA00023170"/>
    </source>
</evidence>
<name>V3ZIA7_LOTGI</name>
<feature type="transmembrane region" description="Helical" evidence="10">
    <location>
        <begin position="268"/>
        <end position="291"/>
    </location>
</feature>
<dbReference type="GO" id="GO:0004930">
    <property type="term" value="F:G protein-coupled receptor activity"/>
    <property type="evidence" value="ECO:0007669"/>
    <property type="project" value="UniProtKB-KW"/>
</dbReference>
<evidence type="ECO:0000256" key="9">
    <source>
        <dbReference type="ARBA" id="ARBA00023224"/>
    </source>
</evidence>
<organism evidence="12 13">
    <name type="scientific">Lottia gigantea</name>
    <name type="common">Giant owl limpet</name>
    <dbReference type="NCBI Taxonomy" id="225164"/>
    <lineage>
        <taxon>Eukaryota</taxon>
        <taxon>Metazoa</taxon>
        <taxon>Spiralia</taxon>
        <taxon>Lophotrochozoa</taxon>
        <taxon>Mollusca</taxon>
        <taxon>Gastropoda</taxon>
        <taxon>Patellogastropoda</taxon>
        <taxon>Lottioidea</taxon>
        <taxon>Lottiidae</taxon>
        <taxon>Lottia</taxon>
    </lineage>
</organism>
<dbReference type="GO" id="GO:0005886">
    <property type="term" value="C:plasma membrane"/>
    <property type="evidence" value="ECO:0007669"/>
    <property type="project" value="UniProtKB-SubCell"/>
</dbReference>
<dbReference type="KEGG" id="lgi:LOTGIDRAFT_170320"/>
<dbReference type="AlphaFoldDB" id="V3ZIA7"/>
<feature type="transmembrane region" description="Helical" evidence="10">
    <location>
        <begin position="50"/>
        <end position="71"/>
    </location>
</feature>
<keyword evidence="5" id="KW-0297">G-protein coupled receptor</keyword>
<evidence type="ECO:0000256" key="5">
    <source>
        <dbReference type="ARBA" id="ARBA00023040"/>
    </source>
</evidence>
<dbReference type="Proteomes" id="UP000030746">
    <property type="component" value="Unassembled WGS sequence"/>
</dbReference>